<sequence>MVTNRRKAQSFTLSIETTKTRRRLSSLWEDVTCAKGRMPSKDCPNLGSLNSM</sequence>
<comment type="caution">
    <text evidence="1">The sequence shown here is derived from an EMBL/GenBank/DDBJ whole genome shotgun (WGS) entry which is preliminary data.</text>
</comment>
<accession>A0ABS8VEL9</accession>
<evidence type="ECO:0000313" key="1">
    <source>
        <dbReference type="EMBL" id="MCD9644385.1"/>
    </source>
</evidence>
<keyword evidence="2" id="KW-1185">Reference proteome</keyword>
<protein>
    <submittedName>
        <fullName evidence="1">Uncharacterized protein</fullName>
    </submittedName>
</protein>
<proteinExistence type="predicted"/>
<gene>
    <name evidence="1" type="ORF">HAX54_032583</name>
</gene>
<reference evidence="1 2" key="1">
    <citation type="journal article" date="2021" name="BMC Genomics">
        <title>Datura genome reveals duplications of psychoactive alkaloid biosynthetic genes and high mutation rate following tissue culture.</title>
        <authorList>
            <person name="Rajewski A."/>
            <person name="Carter-House D."/>
            <person name="Stajich J."/>
            <person name="Litt A."/>
        </authorList>
    </citation>
    <scope>NUCLEOTIDE SEQUENCE [LARGE SCALE GENOMIC DNA]</scope>
    <source>
        <strain evidence="1">AR-01</strain>
    </source>
</reference>
<name>A0ABS8VEL9_DATST</name>
<evidence type="ECO:0000313" key="2">
    <source>
        <dbReference type="Proteomes" id="UP000823775"/>
    </source>
</evidence>
<dbReference type="EMBL" id="JACEIK010004134">
    <property type="protein sequence ID" value="MCD9644385.1"/>
    <property type="molecule type" value="Genomic_DNA"/>
</dbReference>
<dbReference type="Proteomes" id="UP000823775">
    <property type="component" value="Unassembled WGS sequence"/>
</dbReference>
<organism evidence="1 2">
    <name type="scientific">Datura stramonium</name>
    <name type="common">Jimsonweed</name>
    <name type="synonym">Common thornapple</name>
    <dbReference type="NCBI Taxonomy" id="4076"/>
    <lineage>
        <taxon>Eukaryota</taxon>
        <taxon>Viridiplantae</taxon>
        <taxon>Streptophyta</taxon>
        <taxon>Embryophyta</taxon>
        <taxon>Tracheophyta</taxon>
        <taxon>Spermatophyta</taxon>
        <taxon>Magnoliopsida</taxon>
        <taxon>eudicotyledons</taxon>
        <taxon>Gunneridae</taxon>
        <taxon>Pentapetalae</taxon>
        <taxon>asterids</taxon>
        <taxon>lamiids</taxon>
        <taxon>Solanales</taxon>
        <taxon>Solanaceae</taxon>
        <taxon>Solanoideae</taxon>
        <taxon>Datureae</taxon>
        <taxon>Datura</taxon>
    </lineage>
</organism>
<feature type="non-terminal residue" evidence="1">
    <location>
        <position position="52"/>
    </location>
</feature>